<evidence type="ECO:0000259" key="4">
    <source>
        <dbReference type="Pfam" id="PF01420"/>
    </source>
</evidence>
<keyword evidence="2" id="KW-0680">Restriction system</keyword>
<comment type="similarity">
    <text evidence="1">Belongs to the type-I restriction system S methylase family.</text>
</comment>
<feature type="non-terminal residue" evidence="5">
    <location>
        <position position="242"/>
    </location>
</feature>
<dbReference type="GO" id="GO:0003677">
    <property type="term" value="F:DNA binding"/>
    <property type="evidence" value="ECO:0007669"/>
    <property type="project" value="UniProtKB-KW"/>
</dbReference>
<dbReference type="EMBL" id="ADEG01000020">
    <property type="protein sequence ID" value="EFA92968.1"/>
    <property type="molecule type" value="Genomic_DNA"/>
</dbReference>
<protein>
    <submittedName>
        <fullName evidence="5">Type I restriction modification DNA specificity domain protein</fullName>
    </submittedName>
</protein>
<evidence type="ECO:0000313" key="5">
    <source>
        <dbReference type="EMBL" id="EFA92968.1"/>
    </source>
</evidence>
<keyword evidence="6" id="KW-1185">Reference proteome</keyword>
<dbReference type="PANTHER" id="PTHR43140">
    <property type="entry name" value="TYPE-1 RESTRICTION ENZYME ECOKI SPECIFICITY PROTEIN"/>
    <property type="match status" value="1"/>
</dbReference>
<gene>
    <name evidence="5" type="ORF">HMPREF0650_0706</name>
</gene>
<organism evidence="5 6">
    <name type="scientific">Hoylesella buccalis ATCC 35310</name>
    <dbReference type="NCBI Taxonomy" id="679190"/>
    <lineage>
        <taxon>Bacteria</taxon>
        <taxon>Pseudomonadati</taxon>
        <taxon>Bacteroidota</taxon>
        <taxon>Bacteroidia</taxon>
        <taxon>Bacteroidales</taxon>
        <taxon>Prevotellaceae</taxon>
        <taxon>Hoylesella</taxon>
    </lineage>
</organism>
<dbReference type="eggNOG" id="COG0732">
    <property type="taxonomic scope" value="Bacteria"/>
</dbReference>
<dbReference type="Proteomes" id="UP000005283">
    <property type="component" value="Unassembled WGS sequence"/>
</dbReference>
<dbReference type="SUPFAM" id="SSF116734">
    <property type="entry name" value="DNA methylase specificity domain"/>
    <property type="match status" value="1"/>
</dbReference>
<feature type="non-terminal residue" evidence="5">
    <location>
        <position position="1"/>
    </location>
</feature>
<dbReference type="CDD" id="cd17254">
    <property type="entry name" value="RMtype1_S_FclI-TRD1-CR1_like"/>
    <property type="match status" value="1"/>
</dbReference>
<feature type="domain" description="Type I restriction modification DNA specificity" evidence="4">
    <location>
        <begin position="16"/>
        <end position="168"/>
    </location>
</feature>
<dbReference type="InterPro" id="IPR000055">
    <property type="entry name" value="Restrct_endonuc_typeI_TRD"/>
</dbReference>
<dbReference type="PANTHER" id="PTHR43140:SF1">
    <property type="entry name" value="TYPE I RESTRICTION ENZYME ECOKI SPECIFICITY SUBUNIT"/>
    <property type="match status" value="1"/>
</dbReference>
<dbReference type="STRING" id="679190.HMPREF0650_0706"/>
<sequence>TGEVKCIDDEVPFEIPQGWEWCRMQDVITFVNGRAYKKEELLSRGKYKVLRVGNFFTNNQWYYSDLELSEDKYCYHGDLLYAWSASFGPQIWNGDKTIFHYHIWNVKFDTKVLFREYLYYFFLFDKTQVRASTTGSTMVHVSMENMKPRLIPIPPIDEQKRIVCGVERVLPYVEKYELSQSRKDILDANIKESLKKSILQEAIQGKLVPQIVREGTAHELLEQIKAEKLNLVKKGKLKKTAL</sequence>
<dbReference type="GO" id="GO:0009307">
    <property type="term" value="P:DNA restriction-modification system"/>
    <property type="evidence" value="ECO:0007669"/>
    <property type="project" value="UniProtKB-KW"/>
</dbReference>
<dbReference type="Gene3D" id="3.90.220.20">
    <property type="entry name" value="DNA methylase specificity domains"/>
    <property type="match status" value="1"/>
</dbReference>
<dbReference type="AlphaFoldDB" id="D1W3A9"/>
<name>D1W3A9_9BACT</name>
<reference evidence="5 6" key="1">
    <citation type="submission" date="2009-12" db="EMBL/GenBank/DDBJ databases">
        <title>Genome Sequence of Prevotella buccalis ATCC 35310.</title>
        <authorList>
            <person name="Durkin A.S."/>
            <person name="Madupu R."/>
            <person name="Torralba M."/>
            <person name="Methe B."/>
            <person name="Sutton G."/>
            <person name="Strausberg R.L."/>
            <person name="Nelson K.E."/>
        </authorList>
    </citation>
    <scope>NUCLEOTIDE SEQUENCE [LARGE SCALE GENOMIC DNA]</scope>
    <source>
        <strain evidence="5 6">ATCC 35310</strain>
    </source>
</reference>
<evidence type="ECO:0000256" key="3">
    <source>
        <dbReference type="ARBA" id="ARBA00023125"/>
    </source>
</evidence>
<keyword evidence="3" id="KW-0238">DNA-binding</keyword>
<evidence type="ECO:0000256" key="2">
    <source>
        <dbReference type="ARBA" id="ARBA00022747"/>
    </source>
</evidence>
<comment type="caution">
    <text evidence="5">The sequence shown here is derived from an EMBL/GenBank/DDBJ whole genome shotgun (WGS) entry which is preliminary data.</text>
</comment>
<proteinExistence type="inferred from homology"/>
<dbReference type="Pfam" id="PF01420">
    <property type="entry name" value="Methylase_S"/>
    <property type="match status" value="1"/>
</dbReference>
<dbReference type="InterPro" id="IPR051212">
    <property type="entry name" value="Type-I_RE_S_subunit"/>
</dbReference>
<accession>D1W3A9</accession>
<dbReference type="InterPro" id="IPR044946">
    <property type="entry name" value="Restrct_endonuc_typeI_TRD_sf"/>
</dbReference>
<evidence type="ECO:0000256" key="1">
    <source>
        <dbReference type="ARBA" id="ARBA00010923"/>
    </source>
</evidence>
<evidence type="ECO:0000313" key="6">
    <source>
        <dbReference type="Proteomes" id="UP000005283"/>
    </source>
</evidence>